<evidence type="ECO:0008006" key="3">
    <source>
        <dbReference type="Google" id="ProtNLM"/>
    </source>
</evidence>
<name>A0A2M7H154_9BACT</name>
<comment type="caution">
    <text evidence="1">The sequence shown here is derived from an EMBL/GenBank/DDBJ whole genome shotgun (WGS) entry which is preliminary data.</text>
</comment>
<dbReference type="AlphaFoldDB" id="A0A2M7H154"/>
<evidence type="ECO:0000313" key="2">
    <source>
        <dbReference type="Proteomes" id="UP000230215"/>
    </source>
</evidence>
<feature type="non-terminal residue" evidence="1">
    <location>
        <position position="1"/>
    </location>
</feature>
<gene>
    <name evidence="1" type="ORF">COW25_01745</name>
</gene>
<protein>
    <recommendedName>
        <fullName evidence="3">Cell division protein FtsA</fullName>
    </recommendedName>
</protein>
<organism evidence="1 2">
    <name type="scientific">Candidatus Nealsonbacteria bacterium CG15_BIG_FIL_POST_REV_8_21_14_020_37_12</name>
    <dbReference type="NCBI Taxonomy" id="1974716"/>
    <lineage>
        <taxon>Bacteria</taxon>
        <taxon>Candidatus Nealsoniibacteriota</taxon>
    </lineage>
</organism>
<sequence length="60" mass="6410">PARLGKPKGVEDLDEDDPSLATVCGLVLLGRDLEEDTGKSSFPVAGIGSKLKRIFKIFIP</sequence>
<dbReference type="Proteomes" id="UP000230215">
    <property type="component" value="Unassembled WGS sequence"/>
</dbReference>
<reference evidence="2" key="1">
    <citation type="submission" date="2017-09" db="EMBL/GenBank/DDBJ databases">
        <title>Depth-based differentiation of microbial function through sediment-hosted aquifers and enrichment of novel symbionts in the deep terrestrial subsurface.</title>
        <authorList>
            <person name="Probst A.J."/>
            <person name="Ladd B."/>
            <person name="Jarett J.K."/>
            <person name="Geller-Mcgrath D.E."/>
            <person name="Sieber C.M.K."/>
            <person name="Emerson J.B."/>
            <person name="Anantharaman K."/>
            <person name="Thomas B.C."/>
            <person name="Malmstrom R."/>
            <person name="Stieglmeier M."/>
            <person name="Klingl A."/>
            <person name="Woyke T."/>
            <person name="Ryan C.M."/>
            <person name="Banfield J.F."/>
        </authorList>
    </citation>
    <scope>NUCLEOTIDE SEQUENCE [LARGE SCALE GENOMIC DNA]</scope>
</reference>
<accession>A0A2M7H154</accession>
<dbReference type="EMBL" id="PFGB01000057">
    <property type="protein sequence ID" value="PIW34907.1"/>
    <property type="molecule type" value="Genomic_DNA"/>
</dbReference>
<evidence type="ECO:0000313" key="1">
    <source>
        <dbReference type="EMBL" id="PIW34907.1"/>
    </source>
</evidence>
<proteinExistence type="predicted"/>